<dbReference type="EMBL" id="FNLO01000001">
    <property type="protein sequence ID" value="SDV46420.1"/>
    <property type="molecule type" value="Genomic_DNA"/>
</dbReference>
<dbReference type="Proteomes" id="UP000243719">
    <property type="component" value="Unassembled WGS sequence"/>
</dbReference>
<accession>A0A1H2PJA1</accession>
<name>A0A1H2PJA1_9BURK</name>
<organism evidence="1 2">
    <name type="scientific">Chitinasiproducens palmae</name>
    <dbReference type="NCBI Taxonomy" id="1770053"/>
    <lineage>
        <taxon>Bacteria</taxon>
        <taxon>Pseudomonadati</taxon>
        <taxon>Pseudomonadota</taxon>
        <taxon>Betaproteobacteria</taxon>
        <taxon>Burkholderiales</taxon>
        <taxon>Burkholderiaceae</taxon>
        <taxon>Chitinasiproducens</taxon>
    </lineage>
</organism>
<dbReference type="InterPro" id="IPR021847">
    <property type="entry name" value="DUF3443"/>
</dbReference>
<dbReference type="RefSeq" id="WP_170844977.1">
    <property type="nucleotide sequence ID" value="NZ_FNLO01000001.1"/>
</dbReference>
<proteinExistence type="predicted"/>
<dbReference type="Pfam" id="PF11925">
    <property type="entry name" value="DUF3443"/>
    <property type="match status" value="1"/>
</dbReference>
<reference evidence="2" key="1">
    <citation type="submission" date="2016-09" db="EMBL/GenBank/DDBJ databases">
        <authorList>
            <person name="Varghese N."/>
            <person name="Submissions S."/>
        </authorList>
    </citation>
    <scope>NUCLEOTIDE SEQUENCE [LARGE SCALE GENOMIC DNA]</scope>
    <source>
        <strain evidence="2">JS23</strain>
    </source>
</reference>
<evidence type="ECO:0000313" key="1">
    <source>
        <dbReference type="EMBL" id="SDV46420.1"/>
    </source>
</evidence>
<evidence type="ECO:0000313" key="2">
    <source>
        <dbReference type="Proteomes" id="UP000243719"/>
    </source>
</evidence>
<protein>
    <submittedName>
        <fullName evidence="1">Uncharacterized protein</fullName>
    </submittedName>
</protein>
<sequence>MSVPFFFEGKFDPHREARVDELPAAALLVRPADDATAGNGWVSSLAQPASRVASATAGHTSNRVRAALVASMHRLRRPHHRLTQAARVSLAALACSIALMVPAGAAVAAPSADAPQLAAQASAAPATAQADAGLPDNVVPVTVRKPRHGYNRALVSVTVCVPGTDQCETIHDVLIDTGSVGLRLQRDAMRHPERFAAMPGPDGKPMAECLRFLSSNAWGPVARADVTLGGMTARAIPVQIVDEVGRVDASHPRPQGCQSQGHPTSNGTLGIAATRRTDCGEPCSLPVSAARYFTCDAGEACAPVVGALPASFRVAHPVAALPRDNNGVVLALDLPPANGIDAVSGSLTLGIDTRANNSLDARARVRLDNAGRFMTRFAGVDYPKSYFDTGTQDLYFSQAAAPIETCGRQWCASSEASPSATLVGNDGASVDVTVRVGDTAALERSGKGALRNVARVSAATSQAFVWGLPFFFGKRVFVGFADAPGRSDRRPFYAF</sequence>
<keyword evidence="2" id="KW-1185">Reference proteome</keyword>
<gene>
    <name evidence="1" type="ORF">SAMN05216551_101325</name>
</gene>
<dbReference type="STRING" id="1770053.SAMN05216551_101325"/>
<dbReference type="AlphaFoldDB" id="A0A1H2PJA1"/>